<dbReference type="InterPro" id="IPR001570">
    <property type="entry name" value="Peptidase_M4_C_domain"/>
</dbReference>
<dbReference type="PANTHER" id="PTHR33794">
    <property type="entry name" value="BACILLOLYSIN"/>
    <property type="match status" value="1"/>
</dbReference>
<evidence type="ECO:0000256" key="4">
    <source>
        <dbReference type="ARBA" id="ARBA00022801"/>
    </source>
</evidence>
<name>A0ABW5GUQ8_9PSEU</name>
<keyword evidence="11" id="KW-1185">Reference proteome</keyword>
<dbReference type="Proteomes" id="UP001597419">
    <property type="component" value="Unassembled WGS sequence"/>
</dbReference>
<feature type="domain" description="Chitin-binding type-3" evidence="9">
    <location>
        <begin position="723"/>
        <end position="768"/>
    </location>
</feature>
<evidence type="ECO:0000256" key="8">
    <source>
        <dbReference type="SAM" id="SignalP"/>
    </source>
</evidence>
<dbReference type="InterPro" id="IPR050728">
    <property type="entry name" value="Zinc_Metalloprotease_M4"/>
</dbReference>
<gene>
    <name evidence="10" type="ORF">ACFSYJ_39120</name>
</gene>
<dbReference type="Gene3D" id="2.10.10.20">
    <property type="entry name" value="Carbohydrate-binding module superfamily 5/12"/>
    <property type="match status" value="1"/>
</dbReference>
<protein>
    <submittedName>
        <fullName evidence="10">M4 family metallopeptidase</fullName>
    </submittedName>
</protein>
<dbReference type="Gene3D" id="3.10.170.10">
    <property type="match status" value="1"/>
</dbReference>
<dbReference type="InterPro" id="IPR027268">
    <property type="entry name" value="Peptidase_M4/M1_CTD_sf"/>
</dbReference>
<feature type="compositionally biased region" description="Polar residues" evidence="7">
    <location>
        <begin position="214"/>
        <end position="223"/>
    </location>
</feature>
<keyword evidence="3 8" id="KW-0732">Signal</keyword>
<dbReference type="InterPro" id="IPR003610">
    <property type="entry name" value="CBM5/12"/>
</dbReference>
<feature type="region of interest" description="Disordered" evidence="7">
    <location>
        <begin position="193"/>
        <end position="229"/>
    </location>
</feature>
<dbReference type="InterPro" id="IPR013856">
    <property type="entry name" value="Peptidase_M4_domain"/>
</dbReference>
<dbReference type="Gene3D" id="2.60.40.10">
    <property type="entry name" value="Immunoglobulins"/>
    <property type="match status" value="1"/>
</dbReference>
<sequence length="771" mass="78918">MKRAAGLLSAACLAALSIQAITLAAEAAPPPAPGPNAAALAVAAADRAADSGLDALRKGADEQFRRLNVYQGGVPGKRDLYYVSYDRTYKGLPVIGGDAVVATDNAGKVLDTVAAPKPDLTVNTVPKLNGDQAAAIAKTTLSQVDSVVGSTLSVLPEGGGKLVFETVLTGHKEGNVPSRPHVYVDAHTGAIVGSRDDSSAGRGTSEWNGPNPLSIDTSNNSTVDPKRSGVRCVDYSSKQPFTNANDTFGNGNASSKETGCVDVLWSTQHEWDMLKDWLGRNGIDGNGRGVTVQVGLNAVNAYWTGDHIEIGHNQAGKWIGSMDVVGHEHGHAIDQYTPGGAGQEAGLGEATGDIFGALTEAYTNEPSPYDTPDYTVGESVDLVGNGPIRDMRDPQRVNNDPRCYSSSIPGTETHKAAGPFNHWFYLLAEGSANSPTCNNSTVTGIGIQNAGRVFYNAMLLKTSGMTYKRYRTATLTSAKNLDPSCAQFNSVKAAWDAVSVPAQPGDPTCVGTPTDDFSLTLNPASGQVEPGGKAVATVATTTTSGKAQTVSLSASGQPDGVNVQFNPASVTSGQSATMTVAATASVAPGTYSITVKGAGSTTHSATYSLTVGGKPPANDFSVSLDPAAATVKPGDPATSTVGTKTTAGQSQTVTLSASGLPAGATAAFDPASVTSGASAKLTITTSASTPPGTYPITVTGAGAVSHSATFTLTVQKESGCGGVQEWAASQAYGPGDEVSHNGHKWKSTWYSVGAEPGAPESWAVWQDEGAC</sequence>
<evidence type="ECO:0000256" key="7">
    <source>
        <dbReference type="SAM" id="MobiDB-lite"/>
    </source>
</evidence>
<evidence type="ECO:0000256" key="3">
    <source>
        <dbReference type="ARBA" id="ARBA00022729"/>
    </source>
</evidence>
<reference evidence="11" key="1">
    <citation type="journal article" date="2019" name="Int. J. Syst. Evol. Microbiol.">
        <title>The Global Catalogue of Microorganisms (GCM) 10K type strain sequencing project: providing services to taxonomists for standard genome sequencing and annotation.</title>
        <authorList>
            <consortium name="The Broad Institute Genomics Platform"/>
            <consortium name="The Broad Institute Genome Sequencing Center for Infectious Disease"/>
            <person name="Wu L."/>
            <person name="Ma J."/>
        </authorList>
    </citation>
    <scope>NUCLEOTIDE SEQUENCE [LARGE SCALE GENOMIC DNA]</scope>
    <source>
        <strain evidence="11">CGMCC 4.7643</strain>
    </source>
</reference>
<dbReference type="CDD" id="cd09597">
    <property type="entry name" value="M4_TLP"/>
    <property type="match status" value="1"/>
</dbReference>
<evidence type="ECO:0000313" key="10">
    <source>
        <dbReference type="EMBL" id="MFD2464684.1"/>
    </source>
</evidence>
<dbReference type="InterPro" id="IPR013783">
    <property type="entry name" value="Ig-like_fold"/>
</dbReference>
<dbReference type="InterPro" id="IPR036573">
    <property type="entry name" value="CBM_sf_5/12"/>
</dbReference>
<evidence type="ECO:0000256" key="1">
    <source>
        <dbReference type="ARBA" id="ARBA00022670"/>
    </source>
</evidence>
<comment type="caution">
    <text evidence="10">The sequence shown here is derived from an EMBL/GenBank/DDBJ whole genome shotgun (WGS) entry which is preliminary data.</text>
</comment>
<dbReference type="InterPro" id="IPR011096">
    <property type="entry name" value="FTP_domain"/>
</dbReference>
<keyword evidence="2" id="KW-0479">Metal-binding</keyword>
<dbReference type="Pfam" id="PF01447">
    <property type="entry name" value="Peptidase_M4"/>
    <property type="match status" value="1"/>
</dbReference>
<feature type="signal peptide" evidence="8">
    <location>
        <begin position="1"/>
        <end position="27"/>
    </location>
</feature>
<dbReference type="SMART" id="SM00495">
    <property type="entry name" value="ChtBD3"/>
    <property type="match status" value="1"/>
</dbReference>
<keyword evidence="5" id="KW-0862">Zinc</keyword>
<keyword evidence="1" id="KW-0645">Protease</keyword>
<dbReference type="RefSeq" id="WP_345385960.1">
    <property type="nucleotide sequence ID" value="NZ_BAABHG010000001.1"/>
</dbReference>
<dbReference type="SUPFAM" id="SSF51055">
    <property type="entry name" value="Carbohydrate binding domain"/>
    <property type="match status" value="1"/>
</dbReference>
<keyword evidence="4" id="KW-0378">Hydrolase</keyword>
<dbReference type="CDD" id="cd12215">
    <property type="entry name" value="ChiC_BD"/>
    <property type="match status" value="1"/>
</dbReference>
<evidence type="ECO:0000256" key="2">
    <source>
        <dbReference type="ARBA" id="ARBA00022723"/>
    </source>
</evidence>
<evidence type="ECO:0000313" key="11">
    <source>
        <dbReference type="Proteomes" id="UP001597419"/>
    </source>
</evidence>
<evidence type="ECO:0000256" key="6">
    <source>
        <dbReference type="ARBA" id="ARBA00023049"/>
    </source>
</evidence>
<accession>A0ABW5GUQ8</accession>
<dbReference type="Pfam" id="PF02868">
    <property type="entry name" value="Peptidase_M4_C"/>
    <property type="match status" value="1"/>
</dbReference>
<feature type="chain" id="PRO_5045261773" evidence="8">
    <location>
        <begin position="28"/>
        <end position="771"/>
    </location>
</feature>
<evidence type="ECO:0000259" key="9">
    <source>
        <dbReference type="SMART" id="SM00495"/>
    </source>
</evidence>
<proteinExistence type="predicted"/>
<keyword evidence="6" id="KW-0482">Metalloprotease</keyword>
<evidence type="ECO:0000256" key="5">
    <source>
        <dbReference type="ARBA" id="ARBA00022833"/>
    </source>
</evidence>
<dbReference type="Gene3D" id="1.10.390.10">
    <property type="entry name" value="Neutral Protease Domain 2"/>
    <property type="match status" value="1"/>
</dbReference>
<dbReference type="Pfam" id="PF07504">
    <property type="entry name" value="FTP"/>
    <property type="match status" value="1"/>
</dbReference>
<organism evidence="10 11">
    <name type="scientific">Amycolatopsis samaneae</name>
    <dbReference type="NCBI Taxonomy" id="664691"/>
    <lineage>
        <taxon>Bacteria</taxon>
        <taxon>Bacillati</taxon>
        <taxon>Actinomycetota</taxon>
        <taxon>Actinomycetes</taxon>
        <taxon>Pseudonocardiales</taxon>
        <taxon>Pseudonocardiaceae</taxon>
        <taxon>Amycolatopsis</taxon>
    </lineage>
</organism>
<dbReference type="SUPFAM" id="SSF55486">
    <property type="entry name" value="Metalloproteases ('zincins'), catalytic domain"/>
    <property type="match status" value="1"/>
</dbReference>
<dbReference type="PANTHER" id="PTHR33794:SF1">
    <property type="entry name" value="BACILLOLYSIN"/>
    <property type="match status" value="1"/>
</dbReference>
<dbReference type="EMBL" id="JBHUKU010000026">
    <property type="protein sequence ID" value="MFD2464684.1"/>
    <property type="molecule type" value="Genomic_DNA"/>
</dbReference>